<dbReference type="EMBL" id="JABBGM010000014">
    <property type="protein sequence ID" value="NML95882.1"/>
    <property type="molecule type" value="Genomic_DNA"/>
</dbReference>
<organism evidence="3 4">
    <name type="scientific">Novosphingobium olei</name>
    <dbReference type="NCBI Taxonomy" id="2728851"/>
    <lineage>
        <taxon>Bacteria</taxon>
        <taxon>Pseudomonadati</taxon>
        <taxon>Pseudomonadota</taxon>
        <taxon>Alphaproteobacteria</taxon>
        <taxon>Sphingomonadales</taxon>
        <taxon>Sphingomonadaceae</taxon>
        <taxon>Novosphingobium</taxon>
    </lineage>
</organism>
<dbReference type="Gene3D" id="1.10.10.10">
    <property type="entry name" value="Winged helix-like DNA-binding domain superfamily/Winged helix DNA-binding domain"/>
    <property type="match status" value="1"/>
</dbReference>
<proteinExistence type="predicted"/>
<dbReference type="AlphaFoldDB" id="A0A7Y0BSS1"/>
<feature type="domain" description="HTH marR-type" evidence="2">
    <location>
        <begin position="14"/>
        <end position="55"/>
    </location>
</feature>
<dbReference type="SUPFAM" id="SSF46785">
    <property type="entry name" value="Winged helix' DNA-binding domain"/>
    <property type="match status" value="1"/>
</dbReference>
<dbReference type="Proteomes" id="UP000583556">
    <property type="component" value="Unassembled WGS sequence"/>
</dbReference>
<dbReference type="InterPro" id="IPR036390">
    <property type="entry name" value="WH_DNA-bd_sf"/>
</dbReference>
<gene>
    <name evidence="3" type="ORF">HHL27_19590</name>
</gene>
<dbReference type="GO" id="GO:0003700">
    <property type="term" value="F:DNA-binding transcription factor activity"/>
    <property type="evidence" value="ECO:0007669"/>
    <property type="project" value="InterPro"/>
</dbReference>
<evidence type="ECO:0000259" key="2">
    <source>
        <dbReference type="Pfam" id="PF01047"/>
    </source>
</evidence>
<protein>
    <submittedName>
        <fullName evidence="3">MarR family transcriptional regulator</fullName>
    </submittedName>
</protein>
<reference evidence="3 4" key="1">
    <citation type="submission" date="2020-04" db="EMBL/GenBank/DDBJ databases">
        <title>Novosphingobium sp. TW-4 isolated from soil.</title>
        <authorList>
            <person name="Dahal R.H."/>
            <person name="Chaudhary D.K."/>
        </authorList>
    </citation>
    <scope>NUCLEOTIDE SEQUENCE [LARGE SCALE GENOMIC DNA]</scope>
    <source>
        <strain evidence="3 4">TW-4</strain>
    </source>
</reference>
<evidence type="ECO:0000256" key="1">
    <source>
        <dbReference type="SAM" id="MobiDB-lite"/>
    </source>
</evidence>
<comment type="caution">
    <text evidence="3">The sequence shown here is derived from an EMBL/GenBank/DDBJ whole genome shotgun (WGS) entry which is preliminary data.</text>
</comment>
<dbReference type="InterPro" id="IPR000835">
    <property type="entry name" value="HTH_MarR-typ"/>
</dbReference>
<evidence type="ECO:0000313" key="4">
    <source>
        <dbReference type="Proteomes" id="UP000583556"/>
    </source>
</evidence>
<sequence length="107" mass="11750">MMLALYDAHSRDRPYSLKQLYDAAGVNNATAARWLGILVQRGLMLRTPDAVDGRKHWAILTELGVAAMEDCLLVESDLFNTALAGPGLSVSQNGPDTVRPKSVRRRD</sequence>
<accession>A0A7Y0BSS1</accession>
<name>A0A7Y0BSS1_9SPHN</name>
<feature type="region of interest" description="Disordered" evidence="1">
    <location>
        <begin position="86"/>
        <end position="107"/>
    </location>
</feature>
<dbReference type="InterPro" id="IPR036388">
    <property type="entry name" value="WH-like_DNA-bd_sf"/>
</dbReference>
<evidence type="ECO:0000313" key="3">
    <source>
        <dbReference type="EMBL" id="NML95882.1"/>
    </source>
</evidence>
<dbReference type="Pfam" id="PF01047">
    <property type="entry name" value="MarR"/>
    <property type="match status" value="1"/>
</dbReference>
<keyword evidence="4" id="KW-1185">Reference proteome</keyword>